<dbReference type="GeneID" id="96297237"/>
<evidence type="ECO:0000313" key="2">
    <source>
        <dbReference type="EMBL" id="SFI60670.1"/>
    </source>
</evidence>
<evidence type="ECO:0008006" key="4">
    <source>
        <dbReference type="Google" id="ProtNLM"/>
    </source>
</evidence>
<dbReference type="EMBL" id="FOQY01000004">
    <property type="protein sequence ID" value="SFI60670.1"/>
    <property type="molecule type" value="Genomic_DNA"/>
</dbReference>
<keyword evidence="1" id="KW-0472">Membrane</keyword>
<keyword evidence="3" id="KW-1185">Reference proteome</keyword>
<accession>A0A1I3JKL9</accession>
<proteinExistence type="predicted"/>
<keyword evidence="1" id="KW-0812">Transmembrane</keyword>
<feature type="transmembrane region" description="Helical" evidence="1">
    <location>
        <begin position="43"/>
        <end position="64"/>
    </location>
</feature>
<keyword evidence="1" id="KW-1133">Transmembrane helix</keyword>
<dbReference type="Proteomes" id="UP000199111">
    <property type="component" value="Unassembled WGS sequence"/>
</dbReference>
<gene>
    <name evidence="2" type="ORF">SAMN05216275_10449</name>
</gene>
<reference evidence="3" key="1">
    <citation type="submission" date="2016-10" db="EMBL/GenBank/DDBJ databases">
        <authorList>
            <person name="Varghese N."/>
            <person name="Submissions S."/>
        </authorList>
    </citation>
    <scope>NUCLEOTIDE SEQUENCE [LARGE SCALE GENOMIC DNA]</scope>
    <source>
        <strain evidence="3">CGMCC 4.2126</strain>
    </source>
</reference>
<name>A0A1I3JKL9_9ACTN</name>
<organism evidence="2 3">
    <name type="scientific">Streptosporangium canum</name>
    <dbReference type="NCBI Taxonomy" id="324952"/>
    <lineage>
        <taxon>Bacteria</taxon>
        <taxon>Bacillati</taxon>
        <taxon>Actinomycetota</taxon>
        <taxon>Actinomycetes</taxon>
        <taxon>Streptosporangiales</taxon>
        <taxon>Streptosporangiaceae</taxon>
        <taxon>Streptosporangium</taxon>
    </lineage>
</organism>
<feature type="transmembrane region" description="Helical" evidence="1">
    <location>
        <begin position="18"/>
        <end position="37"/>
    </location>
</feature>
<sequence length="198" mass="21030">MRDIQGDLVLRPDARKGAAFLIAALVATVAIVAAILAGDAPTVFAPIVGAVFAVLIVLGSCAFFRARIVLTAHEIVLRGIFFQRRRSRSRAAEVVRATLVAPRASPGDTLFVLDAQRNLLIRVPGSGYAREDIDRLVSALGVPCSGPDHAVDANELAKTYPGLVPWVERYPYRFAFALAVAGVVVAAVVTLVLVSISE</sequence>
<evidence type="ECO:0000256" key="1">
    <source>
        <dbReference type="SAM" id="Phobius"/>
    </source>
</evidence>
<evidence type="ECO:0000313" key="3">
    <source>
        <dbReference type="Proteomes" id="UP000199111"/>
    </source>
</evidence>
<feature type="transmembrane region" description="Helical" evidence="1">
    <location>
        <begin position="174"/>
        <end position="196"/>
    </location>
</feature>
<dbReference type="RefSeq" id="WP_093886206.1">
    <property type="nucleotide sequence ID" value="NZ_FOQY01000004.1"/>
</dbReference>
<protein>
    <recommendedName>
        <fullName evidence="4">PH domain-containing protein</fullName>
    </recommendedName>
</protein>
<dbReference type="AlphaFoldDB" id="A0A1I3JKL9"/>